<keyword evidence="2" id="KW-1185">Reference proteome</keyword>
<organism evidence="1 2">
    <name type="scientific">Paracoccus marcusii</name>
    <dbReference type="NCBI Taxonomy" id="59779"/>
    <lineage>
        <taxon>Bacteria</taxon>
        <taxon>Pseudomonadati</taxon>
        <taxon>Pseudomonadota</taxon>
        <taxon>Alphaproteobacteria</taxon>
        <taxon>Rhodobacterales</taxon>
        <taxon>Paracoccaceae</taxon>
        <taxon>Paracoccus</taxon>
    </lineage>
</organism>
<gene>
    <name evidence="1" type="ORF">PRL19_08230</name>
</gene>
<protein>
    <recommendedName>
        <fullName evidence="3">Lipoprotein</fullName>
    </recommendedName>
</protein>
<name>A0ABY7UN04_9RHOB</name>
<accession>A0ABY7UN04</accession>
<proteinExistence type="predicted"/>
<dbReference type="EMBL" id="CP117466">
    <property type="protein sequence ID" value="WDA11312.1"/>
    <property type="molecule type" value="Genomic_DNA"/>
</dbReference>
<reference evidence="1 2" key="1">
    <citation type="submission" date="2023-02" db="EMBL/GenBank/DDBJ databases">
        <title>Whole genome sequenc of Paracoccus marcusii MBLB0836.</title>
        <authorList>
            <person name="Seo M.-J."/>
            <person name="Cho E.-S."/>
            <person name="Hwang C.Y."/>
        </authorList>
    </citation>
    <scope>NUCLEOTIDE SEQUENCE [LARGE SCALE GENOMIC DNA]</scope>
    <source>
        <strain evidence="1 2">MBLB0836</strain>
    </source>
</reference>
<dbReference type="Proteomes" id="UP001216899">
    <property type="component" value="Chromosome"/>
</dbReference>
<evidence type="ECO:0008006" key="3">
    <source>
        <dbReference type="Google" id="ProtNLM"/>
    </source>
</evidence>
<sequence>MPINRLLAVSATMLFAVGCTQDSHLMKILGNALPADASPTLTDSCTSFFGFGPAVGIFEVSPEAAREAAGFKGRFADTPSWSQHGSMVEFAEVRSREIAGINATLLDGKDCLREMTAGADEIMFGDTPGTYYSSPDQQVVIVLLSGDLGRGAIFIQSP</sequence>
<dbReference type="RefSeq" id="WP_273742599.1">
    <property type="nucleotide sequence ID" value="NZ_CP117466.1"/>
</dbReference>
<evidence type="ECO:0000313" key="1">
    <source>
        <dbReference type="EMBL" id="WDA11312.1"/>
    </source>
</evidence>
<evidence type="ECO:0000313" key="2">
    <source>
        <dbReference type="Proteomes" id="UP001216899"/>
    </source>
</evidence>
<dbReference type="PROSITE" id="PS51257">
    <property type="entry name" value="PROKAR_LIPOPROTEIN"/>
    <property type="match status" value="1"/>
</dbReference>